<dbReference type="OrthoDB" id="5423360at2759"/>
<gene>
    <name evidence="3" type="ORF">ATEIFO6365_0012036700</name>
</gene>
<dbReference type="Pfam" id="PF01425">
    <property type="entry name" value="Amidase"/>
    <property type="match status" value="1"/>
</dbReference>
<dbReference type="VEuPathDB" id="FungiDB:ATEG_08392"/>
<evidence type="ECO:0000259" key="1">
    <source>
        <dbReference type="Pfam" id="PF01425"/>
    </source>
</evidence>
<dbReference type="EMBL" id="BLJY01000012">
    <property type="protein sequence ID" value="GFF20611.1"/>
    <property type="molecule type" value="Genomic_DNA"/>
</dbReference>
<feature type="domain" description="Amidase" evidence="1">
    <location>
        <begin position="230"/>
        <end position="493"/>
    </location>
</feature>
<sequence length="679" mass="73755">MRGRAITLMNVLALLQGATALPSHRNTITESQVGLAGTFYDLGDVTYFANSKHPYRVLSVPAQLATDGLLPLTAIVANQSQVTGDFLSATISAYLAHDDVFSVDFLANIYLSASSGAVIDPTAVEYLETLNTDSIFVDTTVFQTVPAGFVAVHDEDATTLASGPYTAVRSDTTFTLLNTYRLYADEHRDFITGIFPSNDSTDSFEPLQFMSSRMQAPMIPVPSRIHSWHDARPLAGVRVAVKDLFDIHGLQTSAGSHSWTLVTPIANSTAPAIQRLVDLGAVLVGKFKLAQFASASDPWEWLDEQYPFNPRGDGYLTCSASSSGGGCAVAAYDWLDAAIGTDTGSSMRRPAAVSGTFGNRPSQGMISLDGAVPLNWAQDTAGVFSRDPVAWSQFAKAWYTPELHQNMSVTGLSTLKVPDTMKFPTRILYPDDYFPMQNPAAQEIADTFISKMSTLFGMTVQRFNFTANVSNATIYPNTDAWDGLFYASSTTTNWSQYVGVSGPLMSKYKALYGGRFPPVESVWRSVWSQLNLSALTQSAYDQALKDKARAVDWFERTVLYETPESCSESVMLCDIGTGGLPSFREKGLNDGPNATYLNVVPDGLVVSCATICPLFGCVDLTIPIGQVAYHSPVTMVTKQWPVSINLIARRGCDFMLFNMVERMAEEGIIGTVKTGRAAF</sequence>
<dbReference type="PANTHER" id="PTHR46310:SF7">
    <property type="entry name" value="AMIDASE 1"/>
    <property type="match status" value="1"/>
</dbReference>
<dbReference type="PANTHER" id="PTHR46310">
    <property type="entry name" value="AMIDASE 1"/>
    <property type="match status" value="1"/>
</dbReference>
<name>A0A5M3ZBP7_ASPTE</name>
<protein>
    <submittedName>
        <fullName evidence="3">Amidase family protein</fullName>
    </submittedName>
</protein>
<reference evidence="3 4" key="1">
    <citation type="submission" date="2020-01" db="EMBL/GenBank/DDBJ databases">
        <title>Aspergillus terreus IFO 6365 whole genome shotgun sequence.</title>
        <authorList>
            <person name="Kanamasa S."/>
            <person name="Takahashi H."/>
        </authorList>
    </citation>
    <scope>NUCLEOTIDE SEQUENCE [LARGE SCALE GENOMIC DNA]</scope>
    <source>
        <strain evidence="3 4">IFO 6365</strain>
    </source>
</reference>
<dbReference type="InterPro" id="IPR058329">
    <property type="entry name" value="Arp1_N"/>
</dbReference>
<dbReference type="Pfam" id="PF26053">
    <property type="entry name" value="DUF8016"/>
    <property type="match status" value="1"/>
</dbReference>
<keyword evidence="4" id="KW-1185">Reference proteome</keyword>
<proteinExistence type="predicted"/>
<dbReference type="InterPro" id="IPR023631">
    <property type="entry name" value="Amidase_dom"/>
</dbReference>
<dbReference type="AlphaFoldDB" id="A0A5M3ZBP7"/>
<dbReference type="Gene3D" id="3.90.1300.10">
    <property type="entry name" value="Amidase signature (AS) domain"/>
    <property type="match status" value="1"/>
</dbReference>
<dbReference type="Proteomes" id="UP000452235">
    <property type="component" value="Unassembled WGS sequence"/>
</dbReference>
<accession>A0A5M3ZBP7</accession>
<feature type="domain" description="Scytalone dehydratase-like protein Arp1 N-terminal" evidence="2">
    <location>
        <begin position="52"/>
        <end position="181"/>
    </location>
</feature>
<evidence type="ECO:0000313" key="3">
    <source>
        <dbReference type="EMBL" id="GFF20611.1"/>
    </source>
</evidence>
<evidence type="ECO:0000259" key="2">
    <source>
        <dbReference type="Pfam" id="PF26053"/>
    </source>
</evidence>
<evidence type="ECO:0000313" key="4">
    <source>
        <dbReference type="Proteomes" id="UP000452235"/>
    </source>
</evidence>
<dbReference type="InterPro" id="IPR036928">
    <property type="entry name" value="AS_sf"/>
</dbReference>
<organism evidence="3 4">
    <name type="scientific">Aspergillus terreus</name>
    <dbReference type="NCBI Taxonomy" id="33178"/>
    <lineage>
        <taxon>Eukaryota</taxon>
        <taxon>Fungi</taxon>
        <taxon>Dikarya</taxon>
        <taxon>Ascomycota</taxon>
        <taxon>Pezizomycotina</taxon>
        <taxon>Eurotiomycetes</taxon>
        <taxon>Eurotiomycetidae</taxon>
        <taxon>Eurotiales</taxon>
        <taxon>Aspergillaceae</taxon>
        <taxon>Aspergillus</taxon>
        <taxon>Aspergillus subgen. Circumdati</taxon>
    </lineage>
</organism>
<comment type="caution">
    <text evidence="3">The sequence shown here is derived from an EMBL/GenBank/DDBJ whole genome shotgun (WGS) entry which is preliminary data.</text>
</comment>
<dbReference type="SUPFAM" id="SSF75304">
    <property type="entry name" value="Amidase signature (AS) enzymes"/>
    <property type="match status" value="1"/>
</dbReference>